<sequence>MVDEPYGRLDGLKIDTLWRNIRKLGRTTNYNHTLDLTYAVPINKIPYMDWATLNSRYTTHFTGRPPPSLLLTTRNLM</sequence>
<keyword evidence="2" id="KW-1185">Reference proteome</keyword>
<dbReference type="EMBL" id="JABFCR010000063">
    <property type="protein sequence ID" value="NNU34699.1"/>
    <property type="molecule type" value="Genomic_DNA"/>
</dbReference>
<comment type="caution">
    <text evidence="1">The sequence shown here is derived from an EMBL/GenBank/DDBJ whole genome shotgun (WGS) entry which is preliminary data.</text>
</comment>
<evidence type="ECO:0000313" key="1">
    <source>
        <dbReference type="EMBL" id="NNU34699.1"/>
    </source>
</evidence>
<proteinExistence type="predicted"/>
<dbReference type="Proteomes" id="UP000566071">
    <property type="component" value="Unassembled WGS sequence"/>
</dbReference>
<dbReference type="RefSeq" id="WP_175270371.1">
    <property type="nucleotide sequence ID" value="NZ_JABFCR010000063.1"/>
</dbReference>
<protein>
    <submittedName>
        <fullName evidence="1">Uncharacterized protein</fullName>
    </submittedName>
</protein>
<organism evidence="1 2">
    <name type="scientific">Mucilaginibacter humi</name>
    <dbReference type="NCBI Taxonomy" id="2732510"/>
    <lineage>
        <taxon>Bacteria</taxon>
        <taxon>Pseudomonadati</taxon>
        <taxon>Bacteroidota</taxon>
        <taxon>Sphingobacteriia</taxon>
        <taxon>Sphingobacteriales</taxon>
        <taxon>Sphingobacteriaceae</taxon>
        <taxon>Mucilaginibacter</taxon>
    </lineage>
</organism>
<name>A0ABX1W5W5_9SPHI</name>
<gene>
    <name evidence="1" type="ORF">HK413_12665</name>
</gene>
<evidence type="ECO:0000313" key="2">
    <source>
        <dbReference type="Proteomes" id="UP000566071"/>
    </source>
</evidence>
<accession>A0ABX1W5W5</accession>
<reference evidence="1 2" key="1">
    <citation type="submission" date="2020-05" db="EMBL/GenBank/DDBJ databases">
        <authorList>
            <person name="Khan S.A."/>
            <person name="Jeon C.O."/>
            <person name="Chun B.H."/>
        </authorList>
    </citation>
    <scope>NUCLEOTIDE SEQUENCE [LARGE SCALE GENOMIC DNA]</scope>
    <source>
        <strain evidence="1 2">S1162</strain>
    </source>
</reference>